<dbReference type="SMART" id="SM00347">
    <property type="entry name" value="HTH_MARR"/>
    <property type="match status" value="1"/>
</dbReference>
<feature type="domain" description="HTH marR-type" evidence="1">
    <location>
        <begin position="1"/>
        <end position="133"/>
    </location>
</feature>
<evidence type="ECO:0000313" key="3">
    <source>
        <dbReference type="Proteomes" id="UP001501671"/>
    </source>
</evidence>
<evidence type="ECO:0000259" key="1">
    <source>
        <dbReference type="PROSITE" id="PS50995"/>
    </source>
</evidence>
<dbReference type="SUPFAM" id="SSF46785">
    <property type="entry name" value="Winged helix' DNA-binding domain"/>
    <property type="match status" value="1"/>
</dbReference>
<dbReference type="EMBL" id="BAABFO010000011">
    <property type="protein sequence ID" value="GAA4334026.1"/>
    <property type="molecule type" value="Genomic_DNA"/>
</dbReference>
<dbReference type="InterPro" id="IPR036390">
    <property type="entry name" value="WH_DNA-bd_sf"/>
</dbReference>
<dbReference type="Pfam" id="PF13463">
    <property type="entry name" value="HTH_27"/>
    <property type="match status" value="1"/>
</dbReference>
<organism evidence="2 3">
    <name type="scientific">Pigmentiphaga soli</name>
    <dbReference type="NCBI Taxonomy" id="1007095"/>
    <lineage>
        <taxon>Bacteria</taxon>
        <taxon>Pseudomonadati</taxon>
        <taxon>Pseudomonadota</taxon>
        <taxon>Betaproteobacteria</taxon>
        <taxon>Burkholderiales</taxon>
        <taxon>Alcaligenaceae</taxon>
        <taxon>Pigmentiphaga</taxon>
    </lineage>
</organism>
<evidence type="ECO:0000313" key="2">
    <source>
        <dbReference type="EMBL" id="GAA4334026.1"/>
    </source>
</evidence>
<protein>
    <recommendedName>
        <fullName evidence="1">HTH marR-type domain-containing protein</fullName>
    </recommendedName>
</protein>
<name>A0ABP8H4K3_9BURK</name>
<accession>A0ABP8H4K3</accession>
<dbReference type="PANTHER" id="PTHR33164:SF43">
    <property type="entry name" value="HTH-TYPE TRANSCRIPTIONAL REPRESSOR YETL"/>
    <property type="match status" value="1"/>
</dbReference>
<dbReference type="InterPro" id="IPR039422">
    <property type="entry name" value="MarR/SlyA-like"/>
</dbReference>
<gene>
    <name evidence="2" type="ORF">GCM10023144_25840</name>
</gene>
<dbReference type="InterPro" id="IPR036388">
    <property type="entry name" value="WH-like_DNA-bd_sf"/>
</dbReference>
<dbReference type="RefSeq" id="WP_345250050.1">
    <property type="nucleotide sequence ID" value="NZ_BAABFO010000011.1"/>
</dbReference>
<dbReference type="PANTHER" id="PTHR33164">
    <property type="entry name" value="TRANSCRIPTIONAL REGULATOR, MARR FAMILY"/>
    <property type="match status" value="1"/>
</dbReference>
<dbReference type="InterPro" id="IPR000835">
    <property type="entry name" value="HTH_MarR-typ"/>
</dbReference>
<proteinExistence type="predicted"/>
<sequence>MLHDILAFRHQLNSVSKGLAEMMDVTQHQFEILMLVNHFGGGPGISIGEVSAKTHRVVAYVAAETSKLVGMGLLTKHQDERDGRRTLLRMTPEARDRLAAIRPFQCEVNDVLFSALTAKDFAALRSIMQKLAQCGQEAQTQIEYRVRQHRHAKA</sequence>
<dbReference type="PROSITE" id="PS50995">
    <property type="entry name" value="HTH_MARR_2"/>
    <property type="match status" value="1"/>
</dbReference>
<dbReference type="Proteomes" id="UP001501671">
    <property type="component" value="Unassembled WGS sequence"/>
</dbReference>
<comment type="caution">
    <text evidence="2">The sequence shown here is derived from an EMBL/GenBank/DDBJ whole genome shotgun (WGS) entry which is preliminary data.</text>
</comment>
<keyword evidence="3" id="KW-1185">Reference proteome</keyword>
<reference evidence="3" key="1">
    <citation type="journal article" date="2019" name="Int. J. Syst. Evol. Microbiol.">
        <title>The Global Catalogue of Microorganisms (GCM) 10K type strain sequencing project: providing services to taxonomists for standard genome sequencing and annotation.</title>
        <authorList>
            <consortium name="The Broad Institute Genomics Platform"/>
            <consortium name="The Broad Institute Genome Sequencing Center for Infectious Disease"/>
            <person name="Wu L."/>
            <person name="Ma J."/>
        </authorList>
    </citation>
    <scope>NUCLEOTIDE SEQUENCE [LARGE SCALE GENOMIC DNA]</scope>
    <source>
        <strain evidence="3">JCM 17666</strain>
    </source>
</reference>
<dbReference type="Gene3D" id="1.10.10.10">
    <property type="entry name" value="Winged helix-like DNA-binding domain superfamily/Winged helix DNA-binding domain"/>
    <property type="match status" value="1"/>
</dbReference>